<keyword evidence="4 5" id="KW-0472">Membrane</keyword>
<keyword evidence="3 5" id="KW-1133">Transmembrane helix</keyword>
<feature type="transmembrane region" description="Helical" evidence="5">
    <location>
        <begin position="196"/>
        <end position="218"/>
    </location>
</feature>
<dbReference type="RefSeq" id="XP_033595227.1">
    <property type="nucleotide sequence ID" value="XM_033740316.1"/>
</dbReference>
<feature type="transmembrane region" description="Helical" evidence="5">
    <location>
        <begin position="364"/>
        <end position="382"/>
    </location>
</feature>
<organism evidence="7 8">
    <name type="scientific">Pseudovirgaria hyperparasitica</name>
    <dbReference type="NCBI Taxonomy" id="470096"/>
    <lineage>
        <taxon>Eukaryota</taxon>
        <taxon>Fungi</taxon>
        <taxon>Dikarya</taxon>
        <taxon>Ascomycota</taxon>
        <taxon>Pezizomycotina</taxon>
        <taxon>Dothideomycetes</taxon>
        <taxon>Dothideomycetes incertae sedis</taxon>
        <taxon>Acrospermales</taxon>
        <taxon>Acrospermaceae</taxon>
        <taxon>Pseudovirgaria</taxon>
    </lineage>
</organism>
<feature type="transmembrane region" description="Helical" evidence="5">
    <location>
        <begin position="51"/>
        <end position="71"/>
    </location>
</feature>
<feature type="transmembrane region" description="Helical" evidence="5">
    <location>
        <begin position="169"/>
        <end position="190"/>
    </location>
</feature>
<feature type="domain" description="Major facilitator superfamily (MFS) profile" evidence="6">
    <location>
        <begin position="45"/>
        <end position="549"/>
    </location>
</feature>
<feature type="transmembrane region" description="Helical" evidence="5">
    <location>
        <begin position="389"/>
        <end position="409"/>
    </location>
</feature>
<feature type="transmembrane region" description="Helical" evidence="5">
    <location>
        <begin position="280"/>
        <end position="302"/>
    </location>
</feature>
<feature type="transmembrane region" description="Helical" evidence="5">
    <location>
        <begin position="135"/>
        <end position="157"/>
    </location>
</feature>
<evidence type="ECO:0000256" key="4">
    <source>
        <dbReference type="ARBA" id="ARBA00023136"/>
    </source>
</evidence>
<dbReference type="InterPro" id="IPR011701">
    <property type="entry name" value="MFS"/>
</dbReference>
<feature type="transmembrane region" description="Helical" evidence="5">
    <location>
        <begin position="421"/>
        <end position="441"/>
    </location>
</feature>
<feature type="transmembrane region" description="Helical" evidence="5">
    <location>
        <begin position="77"/>
        <end position="97"/>
    </location>
</feature>
<protein>
    <submittedName>
        <fullName evidence="7">MFS general substrate transporter</fullName>
    </submittedName>
</protein>
<comment type="subcellular location">
    <subcellularLocation>
        <location evidence="1">Membrane</location>
        <topology evidence="1">Multi-pass membrane protein</topology>
    </subcellularLocation>
</comment>
<feature type="transmembrane region" description="Helical" evidence="5">
    <location>
        <begin position="323"/>
        <end position="344"/>
    </location>
</feature>
<dbReference type="Gene3D" id="1.20.1720.10">
    <property type="entry name" value="Multidrug resistance protein D"/>
    <property type="match status" value="1"/>
</dbReference>
<dbReference type="SUPFAM" id="SSF103473">
    <property type="entry name" value="MFS general substrate transporter"/>
    <property type="match status" value="1"/>
</dbReference>
<dbReference type="OrthoDB" id="440553at2759"/>
<dbReference type="PANTHER" id="PTHR23501:SF43">
    <property type="entry name" value="MULTIDRUG TRANSPORTER, PUTATIVE (AFU_ORTHOLOGUE AFUA_6G03040)-RELATED"/>
    <property type="match status" value="1"/>
</dbReference>
<dbReference type="GeneID" id="54481370"/>
<dbReference type="GO" id="GO:0005886">
    <property type="term" value="C:plasma membrane"/>
    <property type="evidence" value="ECO:0007669"/>
    <property type="project" value="TreeGrafter"/>
</dbReference>
<dbReference type="InterPro" id="IPR020846">
    <property type="entry name" value="MFS_dom"/>
</dbReference>
<proteinExistence type="predicted"/>
<evidence type="ECO:0000313" key="8">
    <source>
        <dbReference type="Proteomes" id="UP000799437"/>
    </source>
</evidence>
<feature type="transmembrane region" description="Helical" evidence="5">
    <location>
        <begin position="109"/>
        <end position="129"/>
    </location>
</feature>
<dbReference type="PROSITE" id="PS50850">
    <property type="entry name" value="MFS"/>
    <property type="match status" value="1"/>
</dbReference>
<dbReference type="AlphaFoldDB" id="A0A6A6VSL7"/>
<evidence type="ECO:0000256" key="5">
    <source>
        <dbReference type="SAM" id="Phobius"/>
    </source>
</evidence>
<accession>A0A6A6VSL7</accession>
<feature type="transmembrane region" description="Helical" evidence="5">
    <location>
        <begin position="461"/>
        <end position="481"/>
    </location>
</feature>
<keyword evidence="8" id="KW-1185">Reference proteome</keyword>
<reference evidence="7" key="1">
    <citation type="journal article" date="2020" name="Stud. Mycol.">
        <title>101 Dothideomycetes genomes: a test case for predicting lifestyles and emergence of pathogens.</title>
        <authorList>
            <person name="Haridas S."/>
            <person name="Albert R."/>
            <person name="Binder M."/>
            <person name="Bloem J."/>
            <person name="Labutti K."/>
            <person name="Salamov A."/>
            <person name="Andreopoulos B."/>
            <person name="Baker S."/>
            <person name="Barry K."/>
            <person name="Bills G."/>
            <person name="Bluhm B."/>
            <person name="Cannon C."/>
            <person name="Castanera R."/>
            <person name="Culley D."/>
            <person name="Daum C."/>
            <person name="Ezra D."/>
            <person name="Gonzalez J."/>
            <person name="Henrissat B."/>
            <person name="Kuo A."/>
            <person name="Liang C."/>
            <person name="Lipzen A."/>
            <person name="Lutzoni F."/>
            <person name="Magnuson J."/>
            <person name="Mondo S."/>
            <person name="Nolan M."/>
            <person name="Ohm R."/>
            <person name="Pangilinan J."/>
            <person name="Park H.-J."/>
            <person name="Ramirez L."/>
            <person name="Alfaro M."/>
            <person name="Sun H."/>
            <person name="Tritt A."/>
            <person name="Yoshinaga Y."/>
            <person name="Zwiers L.-H."/>
            <person name="Turgeon B."/>
            <person name="Goodwin S."/>
            <person name="Spatafora J."/>
            <person name="Crous P."/>
            <person name="Grigoriev I."/>
        </authorList>
    </citation>
    <scope>NUCLEOTIDE SEQUENCE</scope>
    <source>
        <strain evidence="7">CBS 121739</strain>
    </source>
</reference>
<dbReference type="GO" id="GO:0022857">
    <property type="term" value="F:transmembrane transporter activity"/>
    <property type="evidence" value="ECO:0007669"/>
    <property type="project" value="InterPro"/>
</dbReference>
<dbReference type="Pfam" id="PF07690">
    <property type="entry name" value="MFS_1"/>
    <property type="match status" value="1"/>
</dbReference>
<evidence type="ECO:0000256" key="1">
    <source>
        <dbReference type="ARBA" id="ARBA00004141"/>
    </source>
</evidence>
<evidence type="ECO:0000313" key="7">
    <source>
        <dbReference type="EMBL" id="KAF2752776.1"/>
    </source>
</evidence>
<feature type="transmembrane region" description="Helical" evidence="5">
    <location>
        <begin position="523"/>
        <end position="543"/>
    </location>
</feature>
<evidence type="ECO:0000259" key="6">
    <source>
        <dbReference type="PROSITE" id="PS50850"/>
    </source>
</evidence>
<dbReference type="PANTHER" id="PTHR23501">
    <property type="entry name" value="MAJOR FACILITATOR SUPERFAMILY"/>
    <property type="match status" value="1"/>
</dbReference>
<dbReference type="Proteomes" id="UP000799437">
    <property type="component" value="Unassembled WGS sequence"/>
</dbReference>
<name>A0A6A6VSL7_9PEZI</name>
<evidence type="ECO:0000256" key="2">
    <source>
        <dbReference type="ARBA" id="ARBA00022692"/>
    </source>
</evidence>
<dbReference type="InterPro" id="IPR036259">
    <property type="entry name" value="MFS_trans_sf"/>
</dbReference>
<feature type="transmembrane region" description="Helical" evidence="5">
    <location>
        <begin position="249"/>
        <end position="268"/>
    </location>
</feature>
<sequence length="554" mass="59662">MSNIKNEAVRDDISQPAVVQNGSSKHFEDSLDHVQWITGWRLWIIGIGQGLCLFMVQTELSITGTAIISITNDLGNFAISSWVFTAYLLAYGGFPIILTRLSDILGRKVVWLSCLVLFIIFTGACGASQTLFQLIMFRWITGIGASGVLSIASLYGFDLRPPEKWAQYSAAVISVVTISFAIAPVIGAALSNVGQWRWVFLLNVPLGVVTFLMLSFAAPSKLTQEPASRRRSDIPDGHSKGRTSALRTLDVIGVVTVLGSSILITAALQQAAKGIPFRSAQVIALIVVGGLLSLAFVLWQWLLSSNSRTVSPLLSWEILTNRIFLGMLVDSWLVGAIVAVSIVQIPQRFAVVNGYSILDAGVRLLPFAAVMAVSSILATVIMTRAKIPAVNMLISSGLLMVAGTVGLSKSSTSGQLQAHQYGFQILTGSGVGIMVVVLGILPPYVVERKYIAVTSGAVTQFRLLGSAIGLALVTCVSNPYLSRNLQGILSTEEIKDFLDRPSTLYELAPQKQAALREISGKSYNLQITIMIGFSVATVLFSLLQWQRNAIVIKG</sequence>
<gene>
    <name evidence="7" type="ORF">EJ05DRAFT_266683</name>
</gene>
<keyword evidence="2 5" id="KW-0812">Transmembrane</keyword>
<evidence type="ECO:0000256" key="3">
    <source>
        <dbReference type="ARBA" id="ARBA00022989"/>
    </source>
</evidence>
<dbReference type="EMBL" id="ML996595">
    <property type="protein sequence ID" value="KAF2752776.1"/>
    <property type="molecule type" value="Genomic_DNA"/>
</dbReference>